<organism evidence="1 2">
    <name type="scientific">Hemibagrus guttatus</name>
    <dbReference type="NCBI Taxonomy" id="175788"/>
    <lineage>
        <taxon>Eukaryota</taxon>
        <taxon>Metazoa</taxon>
        <taxon>Chordata</taxon>
        <taxon>Craniata</taxon>
        <taxon>Vertebrata</taxon>
        <taxon>Euteleostomi</taxon>
        <taxon>Actinopterygii</taxon>
        <taxon>Neopterygii</taxon>
        <taxon>Teleostei</taxon>
        <taxon>Ostariophysi</taxon>
        <taxon>Siluriformes</taxon>
        <taxon>Bagridae</taxon>
        <taxon>Hemibagrus</taxon>
    </lineage>
</organism>
<dbReference type="AlphaFoldDB" id="A0AAE0ULE4"/>
<gene>
    <name evidence="1" type="ORF">QTP70_005287</name>
</gene>
<evidence type="ECO:0000313" key="2">
    <source>
        <dbReference type="Proteomes" id="UP001274896"/>
    </source>
</evidence>
<dbReference type="EMBL" id="JAUCMX010000024">
    <property type="protein sequence ID" value="KAK3511364.1"/>
    <property type="molecule type" value="Genomic_DNA"/>
</dbReference>
<accession>A0AAE0ULE4</accession>
<dbReference type="Proteomes" id="UP001274896">
    <property type="component" value="Unassembled WGS sequence"/>
</dbReference>
<evidence type="ECO:0008006" key="3">
    <source>
        <dbReference type="Google" id="ProtNLM"/>
    </source>
</evidence>
<name>A0AAE0ULE4_9TELE</name>
<sequence>MHSLNHIIKFADDTTVVGLISKNDESAYREEVQRLTAWCRANNLSLNVDQTKAMVVDFRRVQSDHSPLFNDGSPVEIIKSTKFLDVHLVENFTWSLNTSSISKKAQTSAVFPVLEAFCLNKVISLDPEMWPWVLAVVLPVMVTMQECPELQPAPPSGIMTRPYPGVLINNLQWVHVPVLVNLTAWSPDMDERCRGESVTEMYKDLLTTAFLRYHGAVATSSSTEQMLEDHPEDRIKGVSSRRKLLGFVDNMLGATGTGLGISNWISAQELRQNELKLKALVGQQVLQTDAYLQEGLSEEKETVQDVHTIASALSVIAQQTKKAFNTMQKQLYCAQFASIKHQEITHILKEVLAGKVPPTLFTEEVLMKCDGPVVRGGQSWTIMFADGIVICSKSREQVEENLERWRFALERRGMSQS</sequence>
<keyword evidence="2" id="KW-1185">Reference proteome</keyword>
<comment type="caution">
    <text evidence="1">The sequence shown here is derived from an EMBL/GenBank/DDBJ whole genome shotgun (WGS) entry which is preliminary data.</text>
</comment>
<evidence type="ECO:0000313" key="1">
    <source>
        <dbReference type="EMBL" id="KAK3511364.1"/>
    </source>
</evidence>
<protein>
    <recommendedName>
        <fullName evidence="3">Reverse transcriptase domain-containing protein</fullName>
    </recommendedName>
</protein>
<proteinExistence type="predicted"/>
<reference evidence="1" key="1">
    <citation type="submission" date="2023-06" db="EMBL/GenBank/DDBJ databases">
        <title>Male Hemibagrus guttatus genome.</title>
        <authorList>
            <person name="Bian C."/>
        </authorList>
    </citation>
    <scope>NUCLEOTIDE SEQUENCE</scope>
    <source>
        <strain evidence="1">Male_cb2023</strain>
        <tissue evidence="1">Muscle</tissue>
    </source>
</reference>